<dbReference type="SMART" id="SM00357">
    <property type="entry name" value="CSP"/>
    <property type="match status" value="1"/>
</dbReference>
<dbReference type="Proteomes" id="UP000244081">
    <property type="component" value="Unassembled WGS sequence"/>
</dbReference>
<dbReference type="AlphaFoldDB" id="A0A2T5V6Q2"/>
<name>A0A2T5V6Q2_9HYPH</name>
<evidence type="ECO:0000313" key="8">
    <source>
        <dbReference type="EMBL" id="PTW59429.1"/>
    </source>
</evidence>
<organism evidence="8 9">
    <name type="scientific">Breoghania corrubedonensis</name>
    <dbReference type="NCBI Taxonomy" id="665038"/>
    <lineage>
        <taxon>Bacteria</taxon>
        <taxon>Pseudomonadati</taxon>
        <taxon>Pseudomonadota</taxon>
        <taxon>Alphaproteobacteria</taxon>
        <taxon>Hyphomicrobiales</taxon>
        <taxon>Stappiaceae</taxon>
        <taxon>Breoghania</taxon>
    </lineage>
</organism>
<dbReference type="PIRSF" id="PIRSF002599">
    <property type="entry name" value="Cold_shock_A"/>
    <property type="match status" value="1"/>
</dbReference>
<dbReference type="PRINTS" id="PR00050">
    <property type="entry name" value="COLDSHOCK"/>
</dbReference>
<keyword evidence="6" id="KW-0804">Transcription</keyword>
<dbReference type="InterPro" id="IPR012156">
    <property type="entry name" value="Cold_shock_CspA"/>
</dbReference>
<sequence>MENGNVKWFDPRKGFGFIEPDHGGSDVFVHMNAVKAAGLNLLKEGQVVFYELVHAGDRNEARDLAVV</sequence>
<dbReference type="SUPFAM" id="SSF50249">
    <property type="entry name" value="Nucleic acid-binding proteins"/>
    <property type="match status" value="1"/>
</dbReference>
<evidence type="ECO:0000256" key="2">
    <source>
        <dbReference type="ARBA" id="ARBA00022490"/>
    </source>
</evidence>
<keyword evidence="5" id="KW-0010">Activator</keyword>
<dbReference type="GO" id="GO:0003677">
    <property type="term" value="F:DNA binding"/>
    <property type="evidence" value="ECO:0007669"/>
    <property type="project" value="UniProtKB-KW"/>
</dbReference>
<dbReference type="GO" id="GO:0005829">
    <property type="term" value="C:cytosol"/>
    <property type="evidence" value="ECO:0007669"/>
    <property type="project" value="UniProtKB-ARBA"/>
</dbReference>
<feature type="domain" description="CSD" evidence="7">
    <location>
        <begin position="1"/>
        <end position="67"/>
    </location>
</feature>
<evidence type="ECO:0000256" key="5">
    <source>
        <dbReference type="ARBA" id="ARBA00023159"/>
    </source>
</evidence>
<dbReference type="PROSITE" id="PS51857">
    <property type="entry name" value="CSD_2"/>
    <property type="match status" value="1"/>
</dbReference>
<dbReference type="PANTHER" id="PTHR46565:SF20">
    <property type="entry name" value="COLD SHOCK DOMAIN-CONTAINING PROTEIN 4"/>
    <property type="match status" value="1"/>
</dbReference>
<proteinExistence type="predicted"/>
<dbReference type="EMBL" id="QAYG01000007">
    <property type="protein sequence ID" value="PTW59429.1"/>
    <property type="molecule type" value="Genomic_DNA"/>
</dbReference>
<accession>A0A2T5V6Q2</accession>
<dbReference type="InterPro" id="IPR011129">
    <property type="entry name" value="CSD"/>
</dbReference>
<evidence type="ECO:0000256" key="4">
    <source>
        <dbReference type="ARBA" id="ARBA00023125"/>
    </source>
</evidence>
<dbReference type="CDD" id="cd04458">
    <property type="entry name" value="CSP_CDS"/>
    <property type="match status" value="1"/>
</dbReference>
<evidence type="ECO:0000256" key="1">
    <source>
        <dbReference type="ARBA" id="ARBA00004496"/>
    </source>
</evidence>
<evidence type="ECO:0000256" key="3">
    <source>
        <dbReference type="ARBA" id="ARBA00023015"/>
    </source>
</evidence>
<dbReference type="RefSeq" id="WP_107990955.1">
    <property type="nucleotide sequence ID" value="NZ_QAYG01000007.1"/>
</dbReference>
<keyword evidence="4 8" id="KW-0238">DNA-binding</keyword>
<evidence type="ECO:0000259" key="7">
    <source>
        <dbReference type="PROSITE" id="PS51857"/>
    </source>
</evidence>
<keyword evidence="3" id="KW-0805">Transcription regulation</keyword>
<protein>
    <submittedName>
        <fullName evidence="8">Putative cold-shock DNA-binding protein</fullName>
    </submittedName>
</protein>
<gene>
    <name evidence="8" type="ORF">C8N35_107142</name>
</gene>
<comment type="subcellular location">
    <subcellularLocation>
        <location evidence="1">Cytoplasm</location>
    </subcellularLocation>
</comment>
<evidence type="ECO:0000313" key="9">
    <source>
        <dbReference type="Proteomes" id="UP000244081"/>
    </source>
</evidence>
<dbReference type="OrthoDB" id="3578610at2"/>
<keyword evidence="2" id="KW-0963">Cytoplasm</keyword>
<dbReference type="InterPro" id="IPR002059">
    <property type="entry name" value="CSP_DNA-bd"/>
</dbReference>
<evidence type="ECO:0000256" key="6">
    <source>
        <dbReference type="ARBA" id="ARBA00023163"/>
    </source>
</evidence>
<dbReference type="PANTHER" id="PTHR46565">
    <property type="entry name" value="COLD SHOCK DOMAIN PROTEIN 2"/>
    <property type="match status" value="1"/>
</dbReference>
<keyword evidence="9" id="KW-1185">Reference proteome</keyword>
<dbReference type="Gene3D" id="2.40.50.140">
    <property type="entry name" value="Nucleic acid-binding proteins"/>
    <property type="match status" value="1"/>
</dbReference>
<dbReference type="Pfam" id="PF00313">
    <property type="entry name" value="CSD"/>
    <property type="match status" value="1"/>
</dbReference>
<dbReference type="InterPro" id="IPR012340">
    <property type="entry name" value="NA-bd_OB-fold"/>
</dbReference>
<comment type="caution">
    <text evidence="8">The sequence shown here is derived from an EMBL/GenBank/DDBJ whole genome shotgun (WGS) entry which is preliminary data.</text>
</comment>
<reference evidence="8 9" key="1">
    <citation type="submission" date="2018-04" db="EMBL/GenBank/DDBJ databases">
        <title>Genomic Encyclopedia of Archaeal and Bacterial Type Strains, Phase II (KMG-II): from individual species to whole genera.</title>
        <authorList>
            <person name="Goeker M."/>
        </authorList>
    </citation>
    <scope>NUCLEOTIDE SEQUENCE [LARGE SCALE GENOMIC DNA]</scope>
    <source>
        <strain evidence="8 9">DSM 23382</strain>
    </source>
</reference>